<name>A0AC60QCP0_IXOPE</name>
<keyword evidence="2" id="KW-1185">Reference proteome</keyword>
<reference evidence="1 2" key="1">
    <citation type="journal article" date="2020" name="Cell">
        <title>Large-Scale Comparative Analyses of Tick Genomes Elucidate Their Genetic Diversity and Vector Capacities.</title>
        <authorList>
            <consortium name="Tick Genome and Microbiome Consortium (TIGMIC)"/>
            <person name="Jia N."/>
            <person name="Wang J."/>
            <person name="Shi W."/>
            <person name="Du L."/>
            <person name="Sun Y."/>
            <person name="Zhan W."/>
            <person name="Jiang J.F."/>
            <person name="Wang Q."/>
            <person name="Zhang B."/>
            <person name="Ji P."/>
            <person name="Bell-Sakyi L."/>
            <person name="Cui X.M."/>
            <person name="Yuan T.T."/>
            <person name="Jiang B.G."/>
            <person name="Yang W.F."/>
            <person name="Lam T.T."/>
            <person name="Chang Q.C."/>
            <person name="Ding S.J."/>
            <person name="Wang X.J."/>
            <person name="Zhu J.G."/>
            <person name="Ruan X.D."/>
            <person name="Zhao L."/>
            <person name="Wei J.T."/>
            <person name="Ye R.Z."/>
            <person name="Que T.C."/>
            <person name="Du C.H."/>
            <person name="Zhou Y.H."/>
            <person name="Cheng J.X."/>
            <person name="Dai P.F."/>
            <person name="Guo W.B."/>
            <person name="Han X.H."/>
            <person name="Huang E.J."/>
            <person name="Li L.F."/>
            <person name="Wei W."/>
            <person name="Gao Y.C."/>
            <person name="Liu J.Z."/>
            <person name="Shao H.Z."/>
            <person name="Wang X."/>
            <person name="Wang C.C."/>
            <person name="Yang T.C."/>
            <person name="Huo Q.B."/>
            <person name="Li W."/>
            <person name="Chen H.Y."/>
            <person name="Chen S.E."/>
            <person name="Zhou L.G."/>
            <person name="Ni X.B."/>
            <person name="Tian J.H."/>
            <person name="Sheng Y."/>
            <person name="Liu T."/>
            <person name="Pan Y.S."/>
            <person name="Xia L.Y."/>
            <person name="Li J."/>
            <person name="Zhao F."/>
            <person name="Cao W.C."/>
        </authorList>
    </citation>
    <scope>NUCLEOTIDE SEQUENCE [LARGE SCALE GENOMIC DNA]</scope>
    <source>
        <strain evidence="1">Iper-2018</strain>
    </source>
</reference>
<evidence type="ECO:0000313" key="2">
    <source>
        <dbReference type="Proteomes" id="UP000805193"/>
    </source>
</evidence>
<sequence length="94" mass="10566">MAKAIRHEFRPSYFEELVGPTWAPYGSKVKMCDSVDPYTLRVAADTTPDADVLPDTQPTRVVGIINYLVSSTNYVSLQPMKAFKALDAHYYFTS</sequence>
<protein>
    <submittedName>
        <fullName evidence="1">Uncharacterized protein</fullName>
    </submittedName>
</protein>
<proteinExistence type="predicted"/>
<organism evidence="1 2">
    <name type="scientific">Ixodes persulcatus</name>
    <name type="common">Taiga tick</name>
    <dbReference type="NCBI Taxonomy" id="34615"/>
    <lineage>
        <taxon>Eukaryota</taxon>
        <taxon>Metazoa</taxon>
        <taxon>Ecdysozoa</taxon>
        <taxon>Arthropoda</taxon>
        <taxon>Chelicerata</taxon>
        <taxon>Arachnida</taxon>
        <taxon>Acari</taxon>
        <taxon>Parasitiformes</taxon>
        <taxon>Ixodida</taxon>
        <taxon>Ixodoidea</taxon>
        <taxon>Ixodidae</taxon>
        <taxon>Ixodinae</taxon>
        <taxon>Ixodes</taxon>
    </lineage>
</organism>
<dbReference type="Proteomes" id="UP000805193">
    <property type="component" value="Unassembled WGS sequence"/>
</dbReference>
<gene>
    <name evidence="1" type="ORF">HPB47_021755</name>
</gene>
<dbReference type="EMBL" id="JABSTQ010009220">
    <property type="protein sequence ID" value="KAG0431466.1"/>
    <property type="molecule type" value="Genomic_DNA"/>
</dbReference>
<evidence type="ECO:0000313" key="1">
    <source>
        <dbReference type="EMBL" id="KAG0431466.1"/>
    </source>
</evidence>
<comment type="caution">
    <text evidence="1">The sequence shown here is derived from an EMBL/GenBank/DDBJ whole genome shotgun (WGS) entry which is preliminary data.</text>
</comment>
<accession>A0AC60QCP0</accession>